<evidence type="ECO:0000256" key="5">
    <source>
        <dbReference type="SAM" id="Phobius"/>
    </source>
</evidence>
<dbReference type="Gene3D" id="2.30.42.10">
    <property type="match status" value="1"/>
</dbReference>
<dbReference type="InterPro" id="IPR001478">
    <property type="entry name" value="PDZ"/>
</dbReference>
<keyword evidence="2" id="KW-0645">Protease</keyword>
<protein>
    <submittedName>
        <fullName evidence="7">2-alkenal reductase</fullName>
    </submittedName>
</protein>
<dbReference type="SMART" id="SM00228">
    <property type="entry name" value="PDZ"/>
    <property type="match status" value="1"/>
</dbReference>
<dbReference type="RefSeq" id="WP_170302346.1">
    <property type="nucleotide sequence ID" value="NZ_AP021875.1"/>
</dbReference>
<dbReference type="EMBL" id="AP021875">
    <property type="protein sequence ID" value="BBO76068.1"/>
    <property type="molecule type" value="Genomic_DNA"/>
</dbReference>
<accession>A0A5K7Z4X7</accession>
<sequence>MRPINRSTLVGLVLIVVAAGLFYWNRSVEETDRIAQHTREITPRGSLADIEKTTISIFNAAAPSVVYIFTENAVSGFFGTRQVRQGAGSGFLWDDSGHVVTNYHVVEGARRIQARLDNGEAIEATYVGGTPDYDLAVIRLRRPPGDIQPIPVGTSANLQVGQSVLAIGNPFGLSRTLTTGVISALDRRLPTATGREVSGVIQTDAAINPGNSGGPLIDSSGRLIGVNTAIISGSGSSAGIGFSVPVDVVNKVVPQLIAKGKYPRPGIGIVVLDDQAAASLGVVGVVIDRVMPGSAADRAGLEGIDYRRRILGDVIVAVGAQPVANMEDFVRNLQEAKIGQSIDLQVRRGDALREVAVTVMDIS</sequence>
<dbReference type="FunFam" id="2.40.10.10:FF:000001">
    <property type="entry name" value="Periplasmic serine protease DegS"/>
    <property type="match status" value="1"/>
</dbReference>
<dbReference type="Pfam" id="PF13180">
    <property type="entry name" value="PDZ_2"/>
    <property type="match status" value="1"/>
</dbReference>
<keyword evidence="5" id="KW-0472">Membrane</keyword>
<dbReference type="PANTHER" id="PTHR43343:SF3">
    <property type="entry name" value="PROTEASE DO-LIKE 8, CHLOROPLASTIC"/>
    <property type="match status" value="1"/>
</dbReference>
<dbReference type="PRINTS" id="PR00834">
    <property type="entry name" value="PROTEASES2C"/>
</dbReference>
<evidence type="ECO:0000256" key="3">
    <source>
        <dbReference type="ARBA" id="ARBA00022801"/>
    </source>
</evidence>
<keyword evidence="5" id="KW-0812">Transmembrane</keyword>
<reference evidence="7 8" key="1">
    <citation type="submission" date="2019-11" db="EMBL/GenBank/DDBJ databases">
        <title>Comparative genomics of hydrocarbon-degrading Desulfosarcina strains.</title>
        <authorList>
            <person name="Watanabe M."/>
            <person name="Kojima H."/>
            <person name="Fukui M."/>
        </authorList>
    </citation>
    <scope>NUCLEOTIDE SEQUENCE [LARGE SCALE GENOMIC DNA]</scope>
    <source>
        <strain evidence="7 8">PP31</strain>
    </source>
</reference>
<dbReference type="KEGG" id="dwd:DSCW_34850"/>
<dbReference type="AlphaFoldDB" id="A0A5K7Z4X7"/>
<dbReference type="InterPro" id="IPR036034">
    <property type="entry name" value="PDZ_sf"/>
</dbReference>
<name>A0A5K7Z4X7_9BACT</name>
<evidence type="ECO:0000256" key="4">
    <source>
        <dbReference type="ARBA" id="ARBA00022825"/>
    </source>
</evidence>
<dbReference type="InterPro" id="IPR001940">
    <property type="entry name" value="Peptidase_S1C"/>
</dbReference>
<feature type="transmembrane region" description="Helical" evidence="5">
    <location>
        <begin position="7"/>
        <end position="24"/>
    </location>
</feature>
<gene>
    <name evidence="7" type="primary">degP_2</name>
    <name evidence="7" type="ORF">DSCW_34850</name>
</gene>
<evidence type="ECO:0000256" key="2">
    <source>
        <dbReference type="ARBA" id="ARBA00022670"/>
    </source>
</evidence>
<dbReference type="Pfam" id="PF13365">
    <property type="entry name" value="Trypsin_2"/>
    <property type="match status" value="1"/>
</dbReference>
<dbReference type="Proteomes" id="UP000427769">
    <property type="component" value="Chromosome"/>
</dbReference>
<keyword evidence="3" id="KW-0378">Hydrolase</keyword>
<evidence type="ECO:0000313" key="7">
    <source>
        <dbReference type="EMBL" id="BBO76068.1"/>
    </source>
</evidence>
<dbReference type="SUPFAM" id="SSF50156">
    <property type="entry name" value="PDZ domain-like"/>
    <property type="match status" value="1"/>
</dbReference>
<keyword evidence="4" id="KW-0720">Serine protease</keyword>
<dbReference type="PANTHER" id="PTHR43343">
    <property type="entry name" value="PEPTIDASE S12"/>
    <property type="match status" value="1"/>
</dbReference>
<feature type="domain" description="PDZ" evidence="6">
    <location>
        <begin position="256"/>
        <end position="326"/>
    </location>
</feature>
<proteinExistence type="inferred from homology"/>
<dbReference type="GO" id="GO:0006508">
    <property type="term" value="P:proteolysis"/>
    <property type="evidence" value="ECO:0007669"/>
    <property type="project" value="UniProtKB-KW"/>
</dbReference>
<dbReference type="Gene3D" id="2.40.10.120">
    <property type="match status" value="1"/>
</dbReference>
<dbReference type="SUPFAM" id="SSF50494">
    <property type="entry name" value="Trypsin-like serine proteases"/>
    <property type="match status" value="1"/>
</dbReference>
<keyword evidence="8" id="KW-1185">Reference proteome</keyword>
<organism evidence="7 8">
    <name type="scientific">Desulfosarcina widdelii</name>
    <dbReference type="NCBI Taxonomy" id="947919"/>
    <lineage>
        <taxon>Bacteria</taxon>
        <taxon>Pseudomonadati</taxon>
        <taxon>Thermodesulfobacteriota</taxon>
        <taxon>Desulfobacteria</taxon>
        <taxon>Desulfobacterales</taxon>
        <taxon>Desulfosarcinaceae</taxon>
        <taxon>Desulfosarcina</taxon>
    </lineage>
</organism>
<dbReference type="PROSITE" id="PS50106">
    <property type="entry name" value="PDZ"/>
    <property type="match status" value="1"/>
</dbReference>
<keyword evidence="5" id="KW-1133">Transmembrane helix</keyword>
<dbReference type="InterPro" id="IPR051201">
    <property type="entry name" value="Chloro_Bact_Ser_Proteases"/>
</dbReference>
<evidence type="ECO:0000256" key="1">
    <source>
        <dbReference type="ARBA" id="ARBA00010541"/>
    </source>
</evidence>
<dbReference type="GO" id="GO:0004252">
    <property type="term" value="F:serine-type endopeptidase activity"/>
    <property type="evidence" value="ECO:0007669"/>
    <property type="project" value="InterPro"/>
</dbReference>
<evidence type="ECO:0000313" key="8">
    <source>
        <dbReference type="Proteomes" id="UP000427769"/>
    </source>
</evidence>
<comment type="similarity">
    <text evidence="1">Belongs to the peptidase S1C family.</text>
</comment>
<evidence type="ECO:0000259" key="6">
    <source>
        <dbReference type="PROSITE" id="PS50106"/>
    </source>
</evidence>
<dbReference type="InterPro" id="IPR009003">
    <property type="entry name" value="Peptidase_S1_PA"/>
</dbReference>